<comment type="caution">
    <text evidence="5">The sequence shown here is derived from an EMBL/GenBank/DDBJ whole genome shotgun (WGS) entry which is preliminary data.</text>
</comment>
<dbReference type="Gene3D" id="1.10.10.10">
    <property type="entry name" value="Winged helix-like DNA-binding domain superfamily/Winged helix DNA-binding domain"/>
    <property type="match status" value="1"/>
</dbReference>
<accession>A0ABW1UN54</accession>
<evidence type="ECO:0000313" key="5">
    <source>
        <dbReference type="EMBL" id="MFC6315407.1"/>
    </source>
</evidence>
<dbReference type="SUPFAM" id="SSF46785">
    <property type="entry name" value="Winged helix' DNA-binding domain"/>
    <property type="match status" value="1"/>
</dbReference>
<keyword evidence="3" id="KW-0804">Transcription</keyword>
<dbReference type="CDD" id="cd07377">
    <property type="entry name" value="WHTH_GntR"/>
    <property type="match status" value="1"/>
</dbReference>
<proteinExistence type="predicted"/>
<dbReference type="InterPro" id="IPR000524">
    <property type="entry name" value="Tscrpt_reg_HTH_GntR"/>
</dbReference>
<sequence length="355" mass="39459">MATNQNKYQTIFADLRAKIWSGYYPANQQLPSENELAQQYQVSRITSKRALQELADIGLVQRRQGSGTFVRRGLRLRAKTGQILLVIPFAPESGLGDYITGIKEVLTPNQEELTVIENQSFDFDHPQAFADKYDGIIYYPQDLAAELVQLQKFALAHIPLVLIDQTAAGLPIPSVVADNTQGGYLATQTLIENGHERIIFLATAHFAHSLNSSVAQRYFGYLQALMEQDLTFAITPQEATHLTENDFAALPAFIAANQITGIVTEHDLLALDVLDFIQAQGLKVPDDLSLIGFDNITRTATSRPQLSTIRQDFQTIGRQAATLLQQRIANPFDPEIKQVTVPVNLIARQSIKKRS</sequence>
<dbReference type="RefSeq" id="WP_125597698.1">
    <property type="nucleotide sequence ID" value="NZ_JBHSSM010000017.1"/>
</dbReference>
<feature type="domain" description="HTH gntR-type" evidence="4">
    <location>
        <begin position="5"/>
        <end position="73"/>
    </location>
</feature>
<dbReference type="EMBL" id="JBHSSM010000017">
    <property type="protein sequence ID" value="MFC6315407.1"/>
    <property type="molecule type" value="Genomic_DNA"/>
</dbReference>
<dbReference type="InterPro" id="IPR046335">
    <property type="entry name" value="LacI/GalR-like_sensor"/>
</dbReference>
<dbReference type="PROSITE" id="PS50949">
    <property type="entry name" value="HTH_GNTR"/>
    <property type="match status" value="1"/>
</dbReference>
<name>A0ABW1UN54_9LACO</name>
<dbReference type="Proteomes" id="UP001596310">
    <property type="component" value="Unassembled WGS sequence"/>
</dbReference>
<evidence type="ECO:0000259" key="4">
    <source>
        <dbReference type="PROSITE" id="PS50949"/>
    </source>
</evidence>
<protein>
    <submittedName>
        <fullName evidence="5">GntR family transcriptional regulator</fullName>
    </submittedName>
</protein>
<dbReference type="InterPro" id="IPR028082">
    <property type="entry name" value="Peripla_BP_I"/>
</dbReference>
<gene>
    <name evidence="5" type="ORF">ACFQHW_07520</name>
</gene>
<dbReference type="PANTHER" id="PTHR30146:SF109">
    <property type="entry name" value="HTH-TYPE TRANSCRIPTIONAL REGULATOR GALS"/>
    <property type="match status" value="1"/>
</dbReference>
<dbReference type="CDD" id="cd06267">
    <property type="entry name" value="PBP1_LacI_sugar_binding-like"/>
    <property type="match status" value="1"/>
</dbReference>
<keyword evidence="2" id="KW-0238">DNA-binding</keyword>
<dbReference type="InterPro" id="IPR036388">
    <property type="entry name" value="WH-like_DNA-bd_sf"/>
</dbReference>
<reference evidence="6" key="1">
    <citation type="journal article" date="2019" name="Int. J. Syst. Evol. Microbiol.">
        <title>The Global Catalogue of Microorganisms (GCM) 10K type strain sequencing project: providing services to taxonomists for standard genome sequencing and annotation.</title>
        <authorList>
            <consortium name="The Broad Institute Genomics Platform"/>
            <consortium name="The Broad Institute Genome Sequencing Center for Infectious Disease"/>
            <person name="Wu L."/>
            <person name="Ma J."/>
        </authorList>
    </citation>
    <scope>NUCLEOTIDE SEQUENCE [LARGE SCALE GENOMIC DNA]</scope>
    <source>
        <strain evidence="6">CCM 8897</strain>
    </source>
</reference>
<dbReference type="PANTHER" id="PTHR30146">
    <property type="entry name" value="LACI-RELATED TRANSCRIPTIONAL REPRESSOR"/>
    <property type="match status" value="1"/>
</dbReference>
<keyword evidence="1" id="KW-0805">Transcription regulation</keyword>
<dbReference type="SMART" id="SM00345">
    <property type="entry name" value="HTH_GNTR"/>
    <property type="match status" value="1"/>
</dbReference>
<evidence type="ECO:0000313" key="6">
    <source>
        <dbReference type="Proteomes" id="UP001596310"/>
    </source>
</evidence>
<dbReference type="InterPro" id="IPR036390">
    <property type="entry name" value="WH_DNA-bd_sf"/>
</dbReference>
<keyword evidence="6" id="KW-1185">Reference proteome</keyword>
<dbReference type="PRINTS" id="PR00035">
    <property type="entry name" value="HTHGNTR"/>
</dbReference>
<dbReference type="Pfam" id="PF13377">
    <property type="entry name" value="Peripla_BP_3"/>
    <property type="match status" value="1"/>
</dbReference>
<dbReference type="SUPFAM" id="SSF53822">
    <property type="entry name" value="Periplasmic binding protein-like I"/>
    <property type="match status" value="1"/>
</dbReference>
<organism evidence="5 6">
    <name type="scientific">Lapidilactobacillus achengensis</name>
    <dbReference type="NCBI Taxonomy" id="2486000"/>
    <lineage>
        <taxon>Bacteria</taxon>
        <taxon>Bacillati</taxon>
        <taxon>Bacillota</taxon>
        <taxon>Bacilli</taxon>
        <taxon>Lactobacillales</taxon>
        <taxon>Lactobacillaceae</taxon>
        <taxon>Lapidilactobacillus</taxon>
    </lineage>
</organism>
<dbReference type="Gene3D" id="3.40.50.2300">
    <property type="match status" value="2"/>
</dbReference>
<evidence type="ECO:0000256" key="1">
    <source>
        <dbReference type="ARBA" id="ARBA00023015"/>
    </source>
</evidence>
<dbReference type="Pfam" id="PF00392">
    <property type="entry name" value="GntR"/>
    <property type="match status" value="1"/>
</dbReference>
<evidence type="ECO:0000256" key="2">
    <source>
        <dbReference type="ARBA" id="ARBA00023125"/>
    </source>
</evidence>
<evidence type="ECO:0000256" key="3">
    <source>
        <dbReference type="ARBA" id="ARBA00023163"/>
    </source>
</evidence>